<dbReference type="EMBL" id="VLKU01000003">
    <property type="protein sequence ID" value="TWI35835.1"/>
    <property type="molecule type" value="Genomic_DNA"/>
</dbReference>
<keyword evidence="5 6" id="KW-0472">Membrane</keyword>
<dbReference type="PANTHER" id="PTHR30238">
    <property type="entry name" value="MEMBRANE BOUND PREDICTED REDOX MODULATOR"/>
    <property type="match status" value="1"/>
</dbReference>
<name>A0A562NUJ8_9RHOB</name>
<dbReference type="InterPro" id="IPR022301">
    <property type="entry name" value="Integral_membrane_YjbE"/>
</dbReference>
<comment type="caution">
    <text evidence="7">The sequence shown here is derived from an EMBL/GenBank/DDBJ whole genome shotgun (WGS) entry which is preliminary data.</text>
</comment>
<dbReference type="Proteomes" id="UP000316225">
    <property type="component" value="Unassembled WGS sequence"/>
</dbReference>
<evidence type="ECO:0000256" key="4">
    <source>
        <dbReference type="ARBA" id="ARBA00022989"/>
    </source>
</evidence>
<comment type="similarity">
    <text evidence="2">Belongs to the TerC family.</text>
</comment>
<dbReference type="InterPro" id="IPR005496">
    <property type="entry name" value="Integral_membrane_TerC"/>
</dbReference>
<evidence type="ECO:0000256" key="5">
    <source>
        <dbReference type="ARBA" id="ARBA00023136"/>
    </source>
</evidence>
<dbReference type="RefSeq" id="WP_145396896.1">
    <property type="nucleotide sequence ID" value="NZ_VLKU01000003.1"/>
</dbReference>
<evidence type="ECO:0000256" key="3">
    <source>
        <dbReference type="ARBA" id="ARBA00022692"/>
    </source>
</evidence>
<dbReference type="PANTHER" id="PTHR30238:SF4">
    <property type="entry name" value="SLL1022 PROTEIN"/>
    <property type="match status" value="1"/>
</dbReference>
<comment type="subcellular location">
    <subcellularLocation>
        <location evidence="1">Membrane</location>
        <topology evidence="1">Multi-pass membrane protein</topology>
    </subcellularLocation>
</comment>
<evidence type="ECO:0000256" key="2">
    <source>
        <dbReference type="ARBA" id="ARBA00007511"/>
    </source>
</evidence>
<keyword evidence="3 6" id="KW-0812">Transmembrane</keyword>
<feature type="transmembrane region" description="Helical" evidence="6">
    <location>
        <begin position="69"/>
        <end position="86"/>
    </location>
</feature>
<dbReference type="GO" id="GO:0016020">
    <property type="term" value="C:membrane"/>
    <property type="evidence" value="ECO:0007669"/>
    <property type="project" value="UniProtKB-SubCell"/>
</dbReference>
<sequence>MELFTASGLTTLLEVIGIDLVLAGDNAVVIGLAAAGLPAELRSRAILFGILAATVLRIGLALFATWVMGIPGVILAGGLLLSWVCWKMYRELRSGDSADEHPDAAPPPTKTFGQAALQIVLADVSMSLDNVLAVAGAAREHPTVLVIGLVFSIALMGLAASFIARLLHRHRWIAYMGLGIIVYVAATMLWQGAQEFWPQLQAMLAR</sequence>
<accession>A0A562NUJ8</accession>
<evidence type="ECO:0000313" key="8">
    <source>
        <dbReference type="Proteomes" id="UP000316225"/>
    </source>
</evidence>
<dbReference type="AlphaFoldDB" id="A0A562NUJ8"/>
<gene>
    <name evidence="7" type="ORF">IQ24_01193</name>
</gene>
<organism evidence="7 8">
    <name type="scientific">Paracoccus sulfuroxidans</name>
    <dbReference type="NCBI Taxonomy" id="384678"/>
    <lineage>
        <taxon>Bacteria</taxon>
        <taxon>Pseudomonadati</taxon>
        <taxon>Pseudomonadota</taxon>
        <taxon>Alphaproteobacteria</taxon>
        <taxon>Rhodobacterales</taxon>
        <taxon>Paracoccaceae</taxon>
        <taxon>Paracoccus</taxon>
    </lineage>
</organism>
<keyword evidence="4 6" id="KW-1133">Transmembrane helix</keyword>
<evidence type="ECO:0000313" key="7">
    <source>
        <dbReference type="EMBL" id="TWI35835.1"/>
    </source>
</evidence>
<reference evidence="7 8" key="1">
    <citation type="journal article" date="2015" name="Stand. Genomic Sci.">
        <title>Genomic Encyclopedia of Bacterial and Archaeal Type Strains, Phase III: the genomes of soil and plant-associated and newly described type strains.</title>
        <authorList>
            <person name="Whitman W.B."/>
            <person name="Woyke T."/>
            <person name="Klenk H.P."/>
            <person name="Zhou Y."/>
            <person name="Lilburn T.G."/>
            <person name="Beck B.J."/>
            <person name="De Vos P."/>
            <person name="Vandamme P."/>
            <person name="Eisen J.A."/>
            <person name="Garrity G."/>
            <person name="Hugenholtz P."/>
            <person name="Kyrpides N.C."/>
        </authorList>
    </citation>
    <scope>NUCLEOTIDE SEQUENCE [LARGE SCALE GENOMIC DNA]</scope>
    <source>
        <strain evidence="7 8">CGMCC 1.5364</strain>
    </source>
</reference>
<feature type="transmembrane region" description="Helical" evidence="6">
    <location>
        <begin position="12"/>
        <end position="33"/>
    </location>
</feature>
<proteinExistence type="inferred from homology"/>
<keyword evidence="8" id="KW-1185">Reference proteome</keyword>
<feature type="transmembrane region" description="Helical" evidence="6">
    <location>
        <begin position="144"/>
        <end position="166"/>
    </location>
</feature>
<dbReference type="OrthoDB" id="9807970at2"/>
<dbReference type="NCBIfam" id="TIGR03717">
    <property type="entry name" value="R_switched_YjbE"/>
    <property type="match status" value="1"/>
</dbReference>
<protein>
    <submittedName>
        <fullName evidence="7">YjbE family integral membrane protein</fullName>
    </submittedName>
</protein>
<dbReference type="Pfam" id="PF03741">
    <property type="entry name" value="TerC"/>
    <property type="match status" value="1"/>
</dbReference>
<evidence type="ECO:0000256" key="6">
    <source>
        <dbReference type="SAM" id="Phobius"/>
    </source>
</evidence>
<feature type="transmembrane region" description="Helical" evidence="6">
    <location>
        <begin position="172"/>
        <end position="190"/>
    </location>
</feature>
<evidence type="ECO:0000256" key="1">
    <source>
        <dbReference type="ARBA" id="ARBA00004141"/>
    </source>
</evidence>